<sequence length="50" mass="5797">MKYIYDGSFEGLLTAVFEAYSIIENVNFSTETEQVNFFEDIHVSTDLKKI</sequence>
<organism evidence="1 2">
    <name type="scientific">Peptoniphilus indolicus ATCC 29427</name>
    <dbReference type="NCBI Taxonomy" id="997350"/>
    <lineage>
        <taxon>Bacteria</taxon>
        <taxon>Bacillati</taxon>
        <taxon>Bacillota</taxon>
        <taxon>Tissierellia</taxon>
        <taxon>Tissierellales</taxon>
        <taxon>Peptoniphilaceae</taxon>
        <taxon>Peptoniphilus</taxon>
    </lineage>
</organism>
<dbReference type="PATRIC" id="fig|997350.3.peg.925"/>
<gene>
    <name evidence="1" type="ORF">HMPREF9129_0958</name>
</gene>
<dbReference type="AlphaFoldDB" id="G4D3H8"/>
<name>G4D3H8_9FIRM</name>
<keyword evidence="2" id="KW-1185">Reference proteome</keyword>
<dbReference type="EMBL" id="AGBB01000086">
    <property type="protein sequence ID" value="EGY79919.1"/>
    <property type="molecule type" value="Genomic_DNA"/>
</dbReference>
<dbReference type="Proteomes" id="UP000003422">
    <property type="component" value="Unassembled WGS sequence"/>
</dbReference>
<reference evidence="1 2" key="1">
    <citation type="submission" date="2011-06" db="EMBL/GenBank/DDBJ databases">
        <authorList>
            <person name="Muzny D."/>
            <person name="Qin X."/>
            <person name="Deng J."/>
            <person name="Jiang H."/>
            <person name="Liu Y."/>
            <person name="Qu J."/>
            <person name="Song X.-Z."/>
            <person name="Zhang L."/>
            <person name="Thornton R."/>
            <person name="Coyle M."/>
            <person name="Francisco L."/>
            <person name="Jackson L."/>
            <person name="Javaid M."/>
            <person name="Korchina V."/>
            <person name="Kovar C."/>
            <person name="Mata R."/>
            <person name="Mathew T."/>
            <person name="Ngo R."/>
            <person name="Nguyen L."/>
            <person name="Nguyen N."/>
            <person name="Okwuonu G."/>
            <person name="Ongeri F."/>
            <person name="Pham C."/>
            <person name="Simmons D."/>
            <person name="Wilczek-Boney K."/>
            <person name="Hale W."/>
            <person name="Jakkamsetti A."/>
            <person name="Pham P."/>
            <person name="Ruth R."/>
            <person name="San Lucas F."/>
            <person name="Warren J."/>
            <person name="Zhang J."/>
            <person name="Zhao Z."/>
            <person name="Zhou C."/>
            <person name="Zhu D."/>
            <person name="Lee S."/>
            <person name="Bess C."/>
            <person name="Blankenburg K."/>
            <person name="Forbes L."/>
            <person name="Fu Q."/>
            <person name="Gubbala S."/>
            <person name="Hirani K."/>
            <person name="Jayaseelan J.C."/>
            <person name="Lara F."/>
            <person name="Munidasa M."/>
            <person name="Palculict T."/>
            <person name="Patil S."/>
            <person name="Pu L.-L."/>
            <person name="Saada N."/>
            <person name="Tang L."/>
            <person name="Weissenberger G."/>
            <person name="Zhu Y."/>
            <person name="Hemphill L."/>
            <person name="Shang Y."/>
            <person name="Youmans B."/>
            <person name="Ayvaz T."/>
            <person name="Ross M."/>
            <person name="Santibanez J."/>
            <person name="Aqrawi P."/>
            <person name="Gross S."/>
            <person name="Joshi V."/>
            <person name="Fowler G."/>
            <person name="Nazareth L."/>
            <person name="Reid J."/>
            <person name="Worley K."/>
            <person name="Petrosino J."/>
            <person name="Highlander S."/>
            <person name="Gibbs R."/>
        </authorList>
    </citation>
    <scope>NUCLEOTIDE SEQUENCE [LARGE SCALE GENOMIC DNA]</scope>
    <source>
        <strain evidence="1 2">ATCC 29427</strain>
    </source>
</reference>
<protein>
    <recommendedName>
        <fullName evidence="3">DNA metabolism protein</fullName>
    </recommendedName>
</protein>
<evidence type="ECO:0000313" key="1">
    <source>
        <dbReference type="EMBL" id="EGY79919.1"/>
    </source>
</evidence>
<evidence type="ECO:0000313" key="2">
    <source>
        <dbReference type="Proteomes" id="UP000003422"/>
    </source>
</evidence>
<proteinExistence type="predicted"/>
<dbReference type="HOGENOM" id="CLU_3120961_0_0_9"/>
<dbReference type="OrthoDB" id="5290748at2"/>
<evidence type="ECO:0008006" key="3">
    <source>
        <dbReference type="Google" id="ProtNLM"/>
    </source>
</evidence>
<dbReference type="RefSeq" id="WP_004820818.1">
    <property type="nucleotide sequence ID" value="NZ_JH165061.1"/>
</dbReference>
<comment type="caution">
    <text evidence="1">The sequence shown here is derived from an EMBL/GenBank/DDBJ whole genome shotgun (WGS) entry which is preliminary data.</text>
</comment>
<accession>G4D3H8</accession>
<dbReference type="STRING" id="997350.HMPREF9129_0958"/>